<evidence type="ECO:0000256" key="3">
    <source>
        <dbReference type="ARBA" id="ARBA00022729"/>
    </source>
</evidence>
<dbReference type="InterPro" id="IPR001375">
    <property type="entry name" value="Peptidase_S9_cat"/>
</dbReference>
<sequence>MNMNKGLAACTMLAMMACNTTDQKKEGATDQTVIGAPEVKIENGQMPPEVLWAFGRVGNVSVSPDGKQIAYTVTYYSIPENRGNADLYVMDADGTNKKQLTRTAASESAVAWKPDGKAIAYLREGKLWNIAPDGSAEKQVSDIEQSIEGFLYAPAGDKILLVIPTKIEKCMNGDLYEDLDKAKAYVYDDLMYRHWDTWKDGSYNHLYLGDVKGDKVKTVEDIMPGEPFDSPVKPFGGTEQIAWSPDGSVIVYTCKKLSGRDYAFQTNSNLYAYTLADKQTRLLTPDMPGYDQNPQFSPDGKTLLWSSMRRGGYEADKERMMMMEWPNGQMVDVSDSLDASPSSLQWTPDGKTIYLTAPIKEAYQIFAFDVASRSFRQLTDGNQDYQHVALAGNKLIATRTTLVDPAEIYSVDPTTGKGTDLSQVNKDLLSKLNLPTFEKRFVTTTDNKQMVTWVVYPPKFDASKKYPILLMCTGGPQGVLSPSFSYRWSYMLMAAQGYVVVVPARRGTSGSGQEWADAISKHHGTQDEQDLLAAVDEICKEPWADKDHVGAMGASYGGFSIFHLAGTHKGRFKAFLAHCGIFNSEFMYPTTEEMFFDEWENGGAPWDKDNKVAQNTYSHSPHLMVKNWNTPIMIVHGEQDFRVPYSQGMAAFNTARMLGVESRLLIFPTENHWVLSPQNAILWQREFFKWFDKYLKNGDKPKEAEKPKA</sequence>
<dbReference type="InterPro" id="IPR011042">
    <property type="entry name" value="6-blade_b-propeller_TolB-like"/>
</dbReference>
<comment type="caution">
    <text evidence="7">The sequence shown here is derived from an EMBL/GenBank/DDBJ whole genome shotgun (WGS) entry which is preliminary data.</text>
</comment>
<dbReference type="GO" id="GO:0004252">
    <property type="term" value="F:serine-type endopeptidase activity"/>
    <property type="evidence" value="ECO:0007669"/>
    <property type="project" value="TreeGrafter"/>
</dbReference>
<dbReference type="PROSITE" id="PS51257">
    <property type="entry name" value="PROKAR_LIPOPROTEIN"/>
    <property type="match status" value="1"/>
</dbReference>
<evidence type="ECO:0000256" key="1">
    <source>
        <dbReference type="ARBA" id="ARBA00010040"/>
    </source>
</evidence>
<dbReference type="PATRIC" id="fig|1411148.3.peg.437"/>
<dbReference type="Pfam" id="PF00326">
    <property type="entry name" value="Peptidase_S9"/>
    <property type="match status" value="1"/>
</dbReference>
<evidence type="ECO:0000256" key="5">
    <source>
        <dbReference type="ARBA" id="ARBA00022825"/>
    </source>
</evidence>
<keyword evidence="2" id="KW-0645">Protease</keyword>
<dbReference type="InterPro" id="IPR011659">
    <property type="entry name" value="WD40"/>
</dbReference>
<protein>
    <submittedName>
        <fullName evidence="7">Peptidase S9</fullName>
    </submittedName>
</protein>
<dbReference type="SUPFAM" id="SSF82171">
    <property type="entry name" value="DPP6 N-terminal domain-like"/>
    <property type="match status" value="1"/>
</dbReference>
<dbReference type="AlphaFoldDB" id="W2C7Y6"/>
<comment type="similarity">
    <text evidence="1">Belongs to the peptidase S9C family.</text>
</comment>
<name>W2C7Y6_9BACT</name>
<dbReference type="Pfam" id="PF07676">
    <property type="entry name" value="PD40"/>
    <property type="match status" value="4"/>
</dbReference>
<dbReference type="PANTHER" id="PTHR42776">
    <property type="entry name" value="SERINE PEPTIDASE S9 FAMILY MEMBER"/>
    <property type="match status" value="1"/>
</dbReference>
<evidence type="ECO:0000313" key="7">
    <source>
        <dbReference type="EMBL" id="ETK02597.1"/>
    </source>
</evidence>
<dbReference type="EMBL" id="AYUF01000329">
    <property type="protein sequence ID" value="ETK02597.1"/>
    <property type="molecule type" value="Genomic_DNA"/>
</dbReference>
<organism evidence="7 8">
    <name type="scientific">Tannerella sp. oral taxon BU063 isolate Cell 2</name>
    <dbReference type="NCBI Taxonomy" id="1411148"/>
    <lineage>
        <taxon>Bacteria</taxon>
        <taxon>Pseudomonadati</taxon>
        <taxon>Bacteroidota</taxon>
        <taxon>Bacteroidia</taxon>
        <taxon>Bacteroidales</taxon>
        <taxon>Tannerellaceae</taxon>
        <taxon>Tannerella</taxon>
    </lineage>
</organism>
<dbReference type="Gene3D" id="3.40.50.1820">
    <property type="entry name" value="alpha/beta hydrolase"/>
    <property type="match status" value="1"/>
</dbReference>
<keyword evidence="3" id="KW-0732">Signal</keyword>
<dbReference type="GO" id="GO:0006508">
    <property type="term" value="P:proteolysis"/>
    <property type="evidence" value="ECO:0007669"/>
    <property type="project" value="UniProtKB-KW"/>
</dbReference>
<dbReference type="Gene3D" id="2.120.10.30">
    <property type="entry name" value="TolB, C-terminal domain"/>
    <property type="match status" value="2"/>
</dbReference>
<accession>W2C7Y6</accession>
<dbReference type="PANTHER" id="PTHR42776:SF13">
    <property type="entry name" value="DIPEPTIDYL-PEPTIDASE 5"/>
    <property type="match status" value="1"/>
</dbReference>
<evidence type="ECO:0000256" key="2">
    <source>
        <dbReference type="ARBA" id="ARBA00022670"/>
    </source>
</evidence>
<proteinExistence type="inferred from homology"/>
<dbReference type="SUPFAM" id="SSF53474">
    <property type="entry name" value="alpha/beta-Hydrolases"/>
    <property type="match status" value="1"/>
</dbReference>
<evidence type="ECO:0000313" key="8">
    <source>
        <dbReference type="Proteomes" id="UP000018837"/>
    </source>
</evidence>
<keyword evidence="5" id="KW-0720">Serine protease</keyword>
<dbReference type="Proteomes" id="UP000018837">
    <property type="component" value="Unassembled WGS sequence"/>
</dbReference>
<evidence type="ECO:0000256" key="4">
    <source>
        <dbReference type="ARBA" id="ARBA00022801"/>
    </source>
</evidence>
<dbReference type="FunFam" id="3.40.50.1820:FF:000028">
    <property type="entry name" value="S9 family peptidase"/>
    <property type="match status" value="1"/>
</dbReference>
<dbReference type="InterPro" id="IPR029058">
    <property type="entry name" value="AB_hydrolase_fold"/>
</dbReference>
<keyword evidence="4" id="KW-0378">Hydrolase</keyword>
<feature type="domain" description="Peptidase S9 prolyl oligopeptidase catalytic" evidence="6">
    <location>
        <begin position="485"/>
        <end position="697"/>
    </location>
</feature>
<evidence type="ECO:0000259" key="6">
    <source>
        <dbReference type="Pfam" id="PF00326"/>
    </source>
</evidence>
<gene>
    <name evidence="7" type="ORF">N425_03445</name>
</gene>
<reference evidence="7 8" key="1">
    <citation type="submission" date="2013-11" db="EMBL/GenBank/DDBJ databases">
        <title>Single cell genomics of uncultured Tannerella BU063 (oral taxon 286).</title>
        <authorList>
            <person name="Beall C.J."/>
            <person name="Campbell A.G."/>
            <person name="Griffen A.L."/>
            <person name="Podar M."/>
            <person name="Leys E.J."/>
        </authorList>
    </citation>
    <scope>NUCLEOTIDE SEQUENCE [LARGE SCALE GENOMIC DNA]</scope>
    <source>
        <strain evidence="7">Cell 2</strain>
    </source>
</reference>